<accession>A0A085TYV5</accession>
<sequence>MKLLVTRKLTDAVEARVAREFDATFRNGAAPMSEEEAHQALADYDALLVTLGDKLSATAFADMPRAKIVANFGVGYNHIDVAAAQAKGLTVTNTPGAVTDATADIAVMLILMSARRASAGERFVRRGDWTGWTPTQFLGHHVSGKRVGIVGMGRIGTAIAKRCHYGFGMEVLFTKRTPLPDPGLPARQVEQDELLKSCDFVVVAVPASPATHHLIGAEEIAKMQSHAHLINIARGDIVDEAALIAALQENRIAGAGLDVYEREPYVPEALREMENVTLLPHLGTAALEVRDAMGHMAVDNLVAFRDGKEPPNRVSA</sequence>
<dbReference type="OrthoDB" id="9793626at2"/>
<comment type="similarity">
    <text evidence="1 4">Belongs to the D-isomer specific 2-hydroxyacid dehydrogenase family.</text>
</comment>
<reference evidence="7 8" key="2">
    <citation type="journal article" date="2015" name="Antonie Van Leeuwenhoek">
        <title>Thioclava indica sp. nov., isolated from surface seawater of the Indian Ocean.</title>
        <authorList>
            <person name="Liu Y."/>
            <person name="Lai Q."/>
            <person name="Du J."/>
            <person name="Xu H."/>
            <person name="Jiang L."/>
            <person name="Shao Z."/>
        </authorList>
    </citation>
    <scope>NUCLEOTIDE SEQUENCE [LARGE SCALE GENOMIC DNA]</scope>
    <source>
        <strain evidence="7 8">13D2W-2</strain>
    </source>
</reference>
<dbReference type="InterPro" id="IPR050223">
    <property type="entry name" value="D-isomer_2-hydroxyacid_DH"/>
</dbReference>
<feature type="domain" description="D-isomer specific 2-hydroxyacid dehydrogenase NAD-binding" evidence="6">
    <location>
        <begin position="107"/>
        <end position="283"/>
    </location>
</feature>
<protein>
    <submittedName>
        <fullName evidence="7">Glyoxylate reductase</fullName>
    </submittedName>
</protein>
<evidence type="ECO:0000313" key="7">
    <source>
        <dbReference type="EMBL" id="KFE35902.1"/>
    </source>
</evidence>
<feature type="domain" description="D-isomer specific 2-hydroxyacid dehydrogenase catalytic" evidence="5">
    <location>
        <begin position="5"/>
        <end position="314"/>
    </location>
</feature>
<dbReference type="PROSITE" id="PS00065">
    <property type="entry name" value="D_2_HYDROXYACID_DH_1"/>
    <property type="match status" value="1"/>
</dbReference>
<dbReference type="CDD" id="cd05301">
    <property type="entry name" value="GDH"/>
    <property type="match status" value="1"/>
</dbReference>
<dbReference type="Pfam" id="PF00389">
    <property type="entry name" value="2-Hacid_dh"/>
    <property type="match status" value="1"/>
</dbReference>
<dbReference type="GO" id="GO:0005829">
    <property type="term" value="C:cytosol"/>
    <property type="evidence" value="ECO:0007669"/>
    <property type="project" value="TreeGrafter"/>
</dbReference>
<gene>
    <name evidence="7" type="ORF">DW2_04715</name>
</gene>
<dbReference type="Gene3D" id="3.40.50.720">
    <property type="entry name" value="NAD(P)-binding Rossmann-like Domain"/>
    <property type="match status" value="2"/>
</dbReference>
<dbReference type="FunFam" id="3.40.50.720:FF:000203">
    <property type="entry name" value="D-3-phosphoglycerate dehydrogenase (SerA)"/>
    <property type="match status" value="1"/>
</dbReference>
<dbReference type="GO" id="GO:0030267">
    <property type="term" value="F:glyoxylate reductase (NADPH) activity"/>
    <property type="evidence" value="ECO:0007669"/>
    <property type="project" value="TreeGrafter"/>
</dbReference>
<evidence type="ECO:0000313" key="8">
    <source>
        <dbReference type="Proteomes" id="UP000028607"/>
    </source>
</evidence>
<evidence type="ECO:0000256" key="4">
    <source>
        <dbReference type="RuleBase" id="RU003719"/>
    </source>
</evidence>
<dbReference type="PANTHER" id="PTHR10996:SF178">
    <property type="entry name" value="2-HYDROXYACID DEHYDROGENASE YGL185C-RELATED"/>
    <property type="match status" value="1"/>
</dbReference>
<reference evidence="8" key="1">
    <citation type="submission" date="2013-04" db="EMBL/GenBank/DDBJ databases">
        <title>Thioclava sp. 13D2W-2 Genome Sequencing.</title>
        <authorList>
            <person name="Lai Q."/>
            <person name="Li G."/>
            <person name="Shao Z."/>
        </authorList>
    </citation>
    <scope>NUCLEOTIDE SEQUENCE [LARGE SCALE GENOMIC DNA]</scope>
    <source>
        <strain evidence="8">13D2W-2</strain>
    </source>
</reference>
<evidence type="ECO:0000256" key="3">
    <source>
        <dbReference type="ARBA" id="ARBA00023027"/>
    </source>
</evidence>
<keyword evidence="2 4" id="KW-0560">Oxidoreductase</keyword>
<dbReference type="eggNOG" id="COG1052">
    <property type="taxonomic scope" value="Bacteria"/>
</dbReference>
<keyword evidence="3" id="KW-0520">NAD</keyword>
<dbReference type="PATRIC" id="fig|1317124.6.peg.956"/>
<dbReference type="InterPro" id="IPR006139">
    <property type="entry name" value="D-isomer_2_OHA_DH_cat_dom"/>
</dbReference>
<evidence type="ECO:0000259" key="6">
    <source>
        <dbReference type="Pfam" id="PF02826"/>
    </source>
</evidence>
<proteinExistence type="inferred from homology"/>
<evidence type="ECO:0000259" key="5">
    <source>
        <dbReference type="Pfam" id="PF00389"/>
    </source>
</evidence>
<dbReference type="PANTHER" id="PTHR10996">
    <property type="entry name" value="2-HYDROXYACID DEHYDROGENASE-RELATED"/>
    <property type="match status" value="1"/>
</dbReference>
<dbReference type="InterPro" id="IPR006140">
    <property type="entry name" value="D-isomer_DH_NAD-bd"/>
</dbReference>
<dbReference type="SUPFAM" id="SSF51735">
    <property type="entry name" value="NAD(P)-binding Rossmann-fold domains"/>
    <property type="match status" value="1"/>
</dbReference>
<dbReference type="GO" id="GO:0051287">
    <property type="term" value="F:NAD binding"/>
    <property type="evidence" value="ECO:0007669"/>
    <property type="project" value="InterPro"/>
</dbReference>
<evidence type="ECO:0000256" key="1">
    <source>
        <dbReference type="ARBA" id="ARBA00005854"/>
    </source>
</evidence>
<dbReference type="InterPro" id="IPR029752">
    <property type="entry name" value="D-isomer_DH_CS1"/>
</dbReference>
<dbReference type="SUPFAM" id="SSF52283">
    <property type="entry name" value="Formate/glycerate dehydrogenase catalytic domain-like"/>
    <property type="match status" value="1"/>
</dbReference>
<keyword evidence="8" id="KW-1185">Reference proteome</keyword>
<dbReference type="EMBL" id="AQRC01000003">
    <property type="protein sequence ID" value="KFE35902.1"/>
    <property type="molecule type" value="Genomic_DNA"/>
</dbReference>
<evidence type="ECO:0000256" key="2">
    <source>
        <dbReference type="ARBA" id="ARBA00023002"/>
    </source>
</evidence>
<dbReference type="STRING" id="1317124.DW2_04715"/>
<comment type="caution">
    <text evidence="7">The sequence shown here is derived from an EMBL/GenBank/DDBJ whole genome shotgun (WGS) entry which is preliminary data.</text>
</comment>
<dbReference type="Pfam" id="PF02826">
    <property type="entry name" value="2-Hacid_dh_C"/>
    <property type="match status" value="1"/>
</dbReference>
<organism evidence="7 8">
    <name type="scientific">Thioclava atlantica</name>
    <dbReference type="NCBI Taxonomy" id="1317124"/>
    <lineage>
        <taxon>Bacteria</taxon>
        <taxon>Pseudomonadati</taxon>
        <taxon>Pseudomonadota</taxon>
        <taxon>Alphaproteobacteria</taxon>
        <taxon>Rhodobacterales</taxon>
        <taxon>Paracoccaceae</taxon>
        <taxon>Thioclava</taxon>
    </lineage>
</organism>
<name>A0A085TYV5_9RHOB</name>
<dbReference type="InterPro" id="IPR036291">
    <property type="entry name" value="NAD(P)-bd_dom_sf"/>
</dbReference>
<dbReference type="AlphaFoldDB" id="A0A085TYV5"/>
<dbReference type="Proteomes" id="UP000028607">
    <property type="component" value="Unassembled WGS sequence"/>
</dbReference>
<dbReference type="RefSeq" id="WP_038144179.1">
    <property type="nucleotide sequence ID" value="NZ_AQRC01000003.1"/>
</dbReference>
<dbReference type="GO" id="GO:0016618">
    <property type="term" value="F:hydroxypyruvate reductase [NAD(P)H] activity"/>
    <property type="evidence" value="ECO:0007669"/>
    <property type="project" value="TreeGrafter"/>
</dbReference>